<dbReference type="PROSITE" id="PS50112">
    <property type="entry name" value="PAS"/>
    <property type="match status" value="1"/>
</dbReference>
<organism evidence="11 12">
    <name type="scientific">Saccharicrinis fermentans DSM 9555 = JCM 21142</name>
    <dbReference type="NCBI Taxonomy" id="869213"/>
    <lineage>
        <taxon>Bacteria</taxon>
        <taxon>Pseudomonadati</taxon>
        <taxon>Bacteroidota</taxon>
        <taxon>Bacteroidia</taxon>
        <taxon>Marinilabiliales</taxon>
        <taxon>Marinilabiliaceae</taxon>
        <taxon>Saccharicrinis</taxon>
    </lineage>
</organism>
<dbReference type="EMBL" id="BAMD01000003">
    <property type="protein sequence ID" value="GAF01852.1"/>
    <property type="molecule type" value="Genomic_DNA"/>
</dbReference>
<evidence type="ECO:0000256" key="4">
    <source>
        <dbReference type="ARBA" id="ARBA00022679"/>
    </source>
</evidence>
<feature type="domain" description="Histidine kinase" evidence="9">
    <location>
        <begin position="295"/>
        <end position="485"/>
    </location>
</feature>
<dbReference type="Proteomes" id="UP000019402">
    <property type="component" value="Unassembled WGS sequence"/>
</dbReference>
<dbReference type="RefSeq" id="WP_044212034.1">
    <property type="nucleotide sequence ID" value="NZ_BAMD01000003.1"/>
</dbReference>
<dbReference type="InterPro" id="IPR011712">
    <property type="entry name" value="Sig_transdc_His_kin_sub3_dim/P"/>
</dbReference>
<dbReference type="CDD" id="cd16917">
    <property type="entry name" value="HATPase_UhpB-NarQ-NarX-like"/>
    <property type="match status" value="1"/>
</dbReference>
<dbReference type="STRING" id="869213.GCA_000517085_03535"/>
<evidence type="ECO:0000256" key="5">
    <source>
        <dbReference type="ARBA" id="ARBA00022741"/>
    </source>
</evidence>
<evidence type="ECO:0000313" key="12">
    <source>
        <dbReference type="Proteomes" id="UP000019402"/>
    </source>
</evidence>
<evidence type="ECO:0000313" key="11">
    <source>
        <dbReference type="EMBL" id="GAF01852.1"/>
    </source>
</evidence>
<dbReference type="SMART" id="SM00091">
    <property type="entry name" value="PAS"/>
    <property type="match status" value="1"/>
</dbReference>
<dbReference type="EC" id="2.7.13.3" evidence="2"/>
<dbReference type="PROSITE" id="PS50109">
    <property type="entry name" value="HIS_KIN"/>
    <property type="match status" value="1"/>
</dbReference>
<dbReference type="SMART" id="SM00387">
    <property type="entry name" value="HATPase_c"/>
    <property type="match status" value="1"/>
</dbReference>
<dbReference type="InterPro" id="IPR035965">
    <property type="entry name" value="PAS-like_dom_sf"/>
</dbReference>
<keyword evidence="4" id="KW-0808">Transferase</keyword>
<keyword evidence="7" id="KW-0067">ATP-binding</keyword>
<dbReference type="GO" id="GO:0005524">
    <property type="term" value="F:ATP binding"/>
    <property type="evidence" value="ECO:0007669"/>
    <property type="project" value="UniProtKB-KW"/>
</dbReference>
<dbReference type="PANTHER" id="PTHR24421">
    <property type="entry name" value="NITRATE/NITRITE SENSOR PROTEIN NARX-RELATED"/>
    <property type="match status" value="1"/>
</dbReference>
<dbReference type="InterPro" id="IPR003594">
    <property type="entry name" value="HATPase_dom"/>
</dbReference>
<proteinExistence type="predicted"/>
<dbReference type="NCBIfam" id="TIGR00229">
    <property type="entry name" value="sensory_box"/>
    <property type="match status" value="1"/>
</dbReference>
<evidence type="ECO:0000256" key="1">
    <source>
        <dbReference type="ARBA" id="ARBA00000085"/>
    </source>
</evidence>
<evidence type="ECO:0000259" key="10">
    <source>
        <dbReference type="PROSITE" id="PS50112"/>
    </source>
</evidence>
<dbReference type="GO" id="GO:0046983">
    <property type="term" value="F:protein dimerization activity"/>
    <property type="evidence" value="ECO:0007669"/>
    <property type="project" value="InterPro"/>
</dbReference>
<dbReference type="Pfam" id="PF07730">
    <property type="entry name" value="HisKA_3"/>
    <property type="match status" value="1"/>
</dbReference>
<dbReference type="Gene3D" id="3.30.565.10">
    <property type="entry name" value="Histidine kinase-like ATPase, C-terminal domain"/>
    <property type="match status" value="1"/>
</dbReference>
<dbReference type="PANTHER" id="PTHR24421:SF10">
    <property type="entry name" value="NITRATE_NITRITE SENSOR PROTEIN NARQ"/>
    <property type="match status" value="1"/>
</dbReference>
<sequence>MDELKLLNNYLIREVAERKRAELYAAEHANNYRTLYNNSYDGYLILSEDYRVIEFNQAFTEITGYTEKDLVGNCILDVIGDNYVSIIEKRGKLSLAQKKMPNLTLDIKDKKGDRLVLQTQRVVINQNNDSYVSLVILKDVTEQTIATEKLARSEVLYRTLYRNTNDSILIMNNDVLVDYNIMAQKLYPNIQVSNKDIPYVDVNKDFGVLNESVHLGHKLSLAFRGKTQIFEWVHTHVDPQKPVYTLVNITPLKELGDYFYMVVERDITESKKSQNLVLNSIIQTEENERKRISSDLHDGIGPILTTIKLYTQALMDESSSDKKEFIKTKLTSLVDEAVNSISEIAFNISPHILVNYGIIAAIESFIAKLNLSEKFKIIFSHNDVQRLDKNKEITVYRIFTELINNAIKYAKTTKVTFHIEENQYGINLHYRDNGIGFNKEEIGKKKAGMGLQNLRNRVQSFNGKFVLNSELGRGVEVKMWLPKANRL</sequence>
<gene>
    <name evidence="11" type="ORF">JCM21142_471</name>
</gene>
<keyword evidence="8" id="KW-0902">Two-component regulatory system</keyword>
<name>W7Y1K6_9BACT</name>
<comment type="catalytic activity">
    <reaction evidence="1">
        <text>ATP + protein L-histidine = ADP + protein N-phospho-L-histidine.</text>
        <dbReference type="EC" id="2.7.13.3"/>
    </reaction>
</comment>
<evidence type="ECO:0000256" key="6">
    <source>
        <dbReference type="ARBA" id="ARBA00022777"/>
    </source>
</evidence>
<dbReference type="InterPro" id="IPR000014">
    <property type="entry name" value="PAS"/>
</dbReference>
<keyword evidence="5" id="KW-0547">Nucleotide-binding</keyword>
<dbReference type="SUPFAM" id="SSF55785">
    <property type="entry name" value="PYP-like sensor domain (PAS domain)"/>
    <property type="match status" value="1"/>
</dbReference>
<feature type="domain" description="PAS" evidence="10">
    <location>
        <begin position="28"/>
        <end position="98"/>
    </location>
</feature>
<dbReference type="Pfam" id="PF13426">
    <property type="entry name" value="PAS_9"/>
    <property type="match status" value="1"/>
</dbReference>
<evidence type="ECO:0000256" key="7">
    <source>
        <dbReference type="ARBA" id="ARBA00022840"/>
    </source>
</evidence>
<comment type="caution">
    <text evidence="11">The sequence shown here is derived from an EMBL/GenBank/DDBJ whole genome shotgun (WGS) entry which is preliminary data.</text>
</comment>
<protein>
    <recommendedName>
        <fullName evidence="2">histidine kinase</fullName>
        <ecNumber evidence="2">2.7.13.3</ecNumber>
    </recommendedName>
</protein>
<reference evidence="11 12" key="1">
    <citation type="journal article" date="2014" name="Genome Announc.">
        <title>Draft Genome Sequence of Cytophaga fermentans JCM 21142T, a Facultative Anaerobe Isolated from Marine Mud.</title>
        <authorList>
            <person name="Starns D."/>
            <person name="Oshima K."/>
            <person name="Suda W."/>
            <person name="Iino T."/>
            <person name="Yuki M."/>
            <person name="Inoue J."/>
            <person name="Kitamura K."/>
            <person name="Iida T."/>
            <person name="Darby A."/>
            <person name="Hattori M."/>
            <person name="Ohkuma M."/>
        </authorList>
    </citation>
    <scope>NUCLEOTIDE SEQUENCE [LARGE SCALE GENOMIC DNA]</scope>
    <source>
        <strain evidence="11 12">JCM 21142</strain>
    </source>
</reference>
<dbReference type="InterPro" id="IPR036890">
    <property type="entry name" value="HATPase_C_sf"/>
</dbReference>
<dbReference type="AlphaFoldDB" id="W7Y1K6"/>
<dbReference type="InterPro" id="IPR050482">
    <property type="entry name" value="Sensor_HK_TwoCompSys"/>
</dbReference>
<keyword evidence="12" id="KW-1185">Reference proteome</keyword>
<dbReference type="GO" id="GO:0016020">
    <property type="term" value="C:membrane"/>
    <property type="evidence" value="ECO:0007669"/>
    <property type="project" value="InterPro"/>
</dbReference>
<evidence type="ECO:0000256" key="3">
    <source>
        <dbReference type="ARBA" id="ARBA00022553"/>
    </source>
</evidence>
<evidence type="ECO:0000259" key="9">
    <source>
        <dbReference type="PROSITE" id="PS50109"/>
    </source>
</evidence>
<accession>W7Y1K6</accession>
<dbReference type="CDD" id="cd00130">
    <property type="entry name" value="PAS"/>
    <property type="match status" value="1"/>
</dbReference>
<dbReference type="Gene3D" id="1.20.5.1930">
    <property type="match status" value="1"/>
</dbReference>
<dbReference type="SUPFAM" id="SSF55874">
    <property type="entry name" value="ATPase domain of HSP90 chaperone/DNA topoisomerase II/histidine kinase"/>
    <property type="match status" value="1"/>
</dbReference>
<dbReference type="Pfam" id="PF02518">
    <property type="entry name" value="HATPase_c"/>
    <property type="match status" value="1"/>
</dbReference>
<keyword evidence="6 11" id="KW-0418">Kinase</keyword>
<dbReference type="OrthoDB" id="9778366at2"/>
<dbReference type="GO" id="GO:0000155">
    <property type="term" value="F:phosphorelay sensor kinase activity"/>
    <property type="evidence" value="ECO:0007669"/>
    <property type="project" value="InterPro"/>
</dbReference>
<dbReference type="eggNOG" id="COG4585">
    <property type="taxonomic scope" value="Bacteria"/>
</dbReference>
<keyword evidence="3" id="KW-0597">Phosphoprotein</keyword>
<dbReference type="Gene3D" id="3.30.450.20">
    <property type="entry name" value="PAS domain"/>
    <property type="match status" value="2"/>
</dbReference>
<evidence type="ECO:0000256" key="2">
    <source>
        <dbReference type="ARBA" id="ARBA00012438"/>
    </source>
</evidence>
<evidence type="ECO:0000256" key="8">
    <source>
        <dbReference type="ARBA" id="ARBA00023012"/>
    </source>
</evidence>
<dbReference type="InterPro" id="IPR005467">
    <property type="entry name" value="His_kinase_dom"/>
</dbReference>